<evidence type="ECO:0000313" key="2">
    <source>
        <dbReference type="Proteomes" id="UP000002899"/>
    </source>
</evidence>
<dbReference type="OrthoDB" id="380113at2759"/>
<evidence type="ECO:0000313" key="1">
    <source>
        <dbReference type="EMBL" id="CTQ40985.1"/>
    </source>
</evidence>
<name>A0A0K3ARA9_BABMR</name>
<dbReference type="RefSeq" id="XP_012648996.1">
    <property type="nucleotide sequence ID" value="XM_012793542.1"/>
</dbReference>
<sequence>MSEETVKNEIDHILLVYRRSVVEFLGRERFVNTLIDILTYLYNTSIKVISLFEPSGLVYAIIKDNLTQKLLKSGFNVHSLEDHSLTFSRQINALTNNSSDQLSKESALGINEESQIFVCKINYLHASFAHLELLTLCHTFKDTKKTDIKRNVKKKLRSKKRRIPPKKSILQPCISKKLSISTPNIVICIHLSLKQILFAFNIPLLQRLYCLKSLLANATAPSKRYIYPFGPSGVPPWTLSEAEIYQVFGTAPGVIEQCIRLFMRCNRRNGK</sequence>
<dbReference type="VEuPathDB" id="PiroplasmaDB:BMR1_03g01930"/>
<accession>A0A0K3ARA9</accession>
<reference evidence="1 2" key="2">
    <citation type="journal article" date="2013" name="PLoS ONE">
        <title>Whole genome mapping and re-organization of the nuclear and mitochondrial genomes of Babesia microti isolates.</title>
        <authorList>
            <person name="Cornillot E."/>
            <person name="Dassouli A."/>
            <person name="Garg A."/>
            <person name="Pachikara N."/>
            <person name="Randazzo S."/>
            <person name="Depoix D."/>
            <person name="Carcy B."/>
            <person name="Delbecq S."/>
            <person name="Frutos R."/>
            <person name="Silva J.C."/>
            <person name="Sutton R."/>
            <person name="Krause P.J."/>
            <person name="Mamoun C.B."/>
        </authorList>
    </citation>
    <scope>NUCLEOTIDE SEQUENCE [LARGE SCALE GENOMIC DNA]</scope>
    <source>
        <strain evidence="1 2">RI</strain>
    </source>
</reference>
<dbReference type="KEGG" id="bmic:BMR1_03g01930"/>
<reference evidence="1 2" key="1">
    <citation type="journal article" date="2012" name="Nucleic Acids Res.">
        <title>Sequencing of the smallest Apicomplexan genome from the human pathogen Babesia microti.</title>
        <authorList>
            <person name="Cornillot E."/>
            <person name="Hadj-Kaddour K."/>
            <person name="Dassouli A."/>
            <person name="Noel B."/>
            <person name="Ranwez V."/>
            <person name="Vacherie B."/>
            <person name="Augagneur Y."/>
            <person name="Bres V."/>
            <person name="Duclos A."/>
            <person name="Randazzo S."/>
            <person name="Carcy B."/>
            <person name="Debierre-Grockiego F."/>
            <person name="Delbecq S."/>
            <person name="Moubri-Menage K."/>
            <person name="Shams-Eldin H."/>
            <person name="Usmani-Brown S."/>
            <person name="Bringaud F."/>
            <person name="Wincker P."/>
            <person name="Vivares C.P."/>
            <person name="Schwarz R.T."/>
            <person name="Schetters T.P."/>
            <person name="Krause P.J."/>
            <person name="Gorenflot A."/>
            <person name="Berry V."/>
            <person name="Barbe V."/>
            <person name="Ben Mamoun C."/>
        </authorList>
    </citation>
    <scope>NUCLEOTIDE SEQUENCE [LARGE SCALE GENOMIC DNA]</scope>
    <source>
        <strain evidence="1 2">RI</strain>
    </source>
</reference>
<dbReference type="Proteomes" id="UP000002899">
    <property type="component" value="Chromosome III"/>
</dbReference>
<dbReference type="AlphaFoldDB" id="A0A0K3ARA9"/>
<dbReference type="GeneID" id="24425027"/>
<dbReference type="EMBL" id="LN871598">
    <property type="protein sequence ID" value="CTQ40985.1"/>
    <property type="molecule type" value="Genomic_DNA"/>
</dbReference>
<organism evidence="1 2">
    <name type="scientific">Babesia microti (strain RI)</name>
    <dbReference type="NCBI Taxonomy" id="1133968"/>
    <lineage>
        <taxon>Eukaryota</taxon>
        <taxon>Sar</taxon>
        <taxon>Alveolata</taxon>
        <taxon>Apicomplexa</taxon>
        <taxon>Aconoidasida</taxon>
        <taxon>Piroplasmida</taxon>
        <taxon>Babesiidae</taxon>
        <taxon>Babesia</taxon>
    </lineage>
</organism>
<gene>
    <name evidence="1" type="ORF">BMR1_03g01930</name>
</gene>
<protein>
    <submittedName>
        <fullName evidence="1">Uncharacterized protein</fullName>
    </submittedName>
</protein>
<keyword evidence="2" id="KW-1185">Reference proteome</keyword>
<reference evidence="1 2" key="3">
    <citation type="journal article" date="2016" name="Sci. Rep.">
        <title>Genome-wide diversity and gene expression profiling of Babesia microti isolates identify polymorphic genes that mediate host-pathogen interactions.</title>
        <authorList>
            <person name="Silva J.C."/>
            <person name="Cornillot E."/>
            <person name="McCracken C."/>
            <person name="Usmani-Brown S."/>
            <person name="Dwivedi A."/>
            <person name="Ifeonu O.O."/>
            <person name="Crabtree J."/>
            <person name="Gotia H.T."/>
            <person name="Virji A.Z."/>
            <person name="Reynes C."/>
            <person name="Colinge J."/>
            <person name="Kumar V."/>
            <person name="Lawres L."/>
            <person name="Pazzi J.E."/>
            <person name="Pablo J.V."/>
            <person name="Hung C."/>
            <person name="Brancato J."/>
            <person name="Kumari P."/>
            <person name="Orvis J."/>
            <person name="Tretina K."/>
            <person name="Chibucos M."/>
            <person name="Ott S."/>
            <person name="Sadzewicz L."/>
            <person name="Sengamalay N."/>
            <person name="Shetty A.C."/>
            <person name="Su Q."/>
            <person name="Tallon L."/>
            <person name="Fraser C.M."/>
            <person name="Frutos R."/>
            <person name="Molina D.M."/>
            <person name="Krause P.J."/>
            <person name="Ben Mamoun C."/>
        </authorList>
    </citation>
    <scope>NUCLEOTIDE SEQUENCE [LARGE SCALE GENOMIC DNA]</scope>
    <source>
        <strain evidence="1 2">RI</strain>
    </source>
</reference>
<proteinExistence type="predicted"/>